<dbReference type="PANTHER" id="PTHR12835:SF5">
    <property type="entry name" value="BIOTIN--PROTEIN LIGASE"/>
    <property type="match status" value="1"/>
</dbReference>
<dbReference type="Gene3D" id="2.30.30.100">
    <property type="match status" value="1"/>
</dbReference>
<dbReference type="NCBIfam" id="TIGR00121">
    <property type="entry name" value="birA_ligase"/>
    <property type="match status" value="1"/>
</dbReference>
<dbReference type="PANTHER" id="PTHR12835">
    <property type="entry name" value="BIOTIN PROTEIN LIGASE"/>
    <property type="match status" value="1"/>
</dbReference>
<keyword evidence="4" id="KW-0092">Biotin</keyword>
<dbReference type="InterPro" id="IPR008988">
    <property type="entry name" value="Transcriptional_repressor_C"/>
</dbReference>
<keyword evidence="9" id="KW-1185">Reference proteome</keyword>
<dbReference type="RefSeq" id="WP_147846957.1">
    <property type="nucleotide sequence ID" value="NZ_VDUZ01000010.1"/>
</dbReference>
<protein>
    <recommendedName>
        <fullName evidence="5">biotin--[biotin carboxyl-carrier protein] ligase</fullName>
        <ecNumber evidence="5">6.3.4.15</ecNumber>
    </recommendedName>
</protein>
<dbReference type="SUPFAM" id="SSF55681">
    <property type="entry name" value="Class II aaRS and biotin synthetases"/>
    <property type="match status" value="1"/>
</dbReference>
<dbReference type="GO" id="GO:0004077">
    <property type="term" value="F:biotin--[biotin carboxyl-carrier protein] ligase activity"/>
    <property type="evidence" value="ECO:0007669"/>
    <property type="project" value="UniProtKB-EC"/>
</dbReference>
<comment type="caution">
    <text evidence="8">The sequence shown here is derived from an EMBL/GenBank/DDBJ whole genome shotgun (WGS) entry which is preliminary data.</text>
</comment>
<dbReference type="Pfam" id="PF02237">
    <property type="entry name" value="BPL_C"/>
    <property type="match status" value="1"/>
</dbReference>
<feature type="domain" description="BPL/LPL catalytic" evidence="7">
    <location>
        <begin position="1"/>
        <end position="187"/>
    </location>
</feature>
<evidence type="ECO:0000259" key="7">
    <source>
        <dbReference type="PROSITE" id="PS51733"/>
    </source>
</evidence>
<evidence type="ECO:0000256" key="6">
    <source>
        <dbReference type="ARBA" id="ARBA00047846"/>
    </source>
</evidence>
<dbReference type="CDD" id="cd16442">
    <property type="entry name" value="BPL"/>
    <property type="match status" value="1"/>
</dbReference>
<name>A0A5C8PP35_9HYPH</name>
<organism evidence="8 9">
    <name type="scientific">Vineibacter terrae</name>
    <dbReference type="NCBI Taxonomy" id="2586908"/>
    <lineage>
        <taxon>Bacteria</taxon>
        <taxon>Pseudomonadati</taxon>
        <taxon>Pseudomonadota</taxon>
        <taxon>Alphaproteobacteria</taxon>
        <taxon>Hyphomicrobiales</taxon>
        <taxon>Vineibacter</taxon>
    </lineage>
</organism>
<dbReference type="PROSITE" id="PS51733">
    <property type="entry name" value="BPL_LPL_CATALYTIC"/>
    <property type="match status" value="1"/>
</dbReference>
<keyword evidence="2" id="KW-0547">Nucleotide-binding</keyword>
<evidence type="ECO:0000256" key="2">
    <source>
        <dbReference type="ARBA" id="ARBA00022741"/>
    </source>
</evidence>
<sequence>MNFLVLPPGWTAVVFETIGSTNDEALRRAEAGAPEGTVIVSRQQEGGRGRRGRTWTSPPGNAYSSTIIRPRCVPERAAQLGFVTALAVCDAAAAGLPGERAIRLKWPNDVLVDGAKISGILLESAMATDGSVGHVVIGTGINVAVPPPAGVATYAAACLRDLGDRRDAPEVLHAYLAALAARLAQWRQGFGGTRADWLARAAWLGERVAVSQGDTRVEGRFAGLDADGALLLEPSDGPPRRIVSGEVFRPVG</sequence>
<dbReference type="EMBL" id="VDUZ01000010">
    <property type="protein sequence ID" value="TXL76695.1"/>
    <property type="molecule type" value="Genomic_DNA"/>
</dbReference>
<dbReference type="Proteomes" id="UP000321638">
    <property type="component" value="Unassembled WGS sequence"/>
</dbReference>
<keyword evidence="1 8" id="KW-0436">Ligase</keyword>
<dbReference type="Pfam" id="PF03099">
    <property type="entry name" value="BPL_LplA_LipB"/>
    <property type="match status" value="1"/>
</dbReference>
<keyword evidence="3" id="KW-0067">ATP-binding</keyword>
<dbReference type="SUPFAM" id="SSF50037">
    <property type="entry name" value="C-terminal domain of transcriptional repressors"/>
    <property type="match status" value="1"/>
</dbReference>
<dbReference type="EC" id="6.3.4.15" evidence="5"/>
<dbReference type="Gene3D" id="3.30.930.10">
    <property type="entry name" value="Bira Bifunctional Protein, Domain 2"/>
    <property type="match status" value="1"/>
</dbReference>
<accession>A0A5C8PP35</accession>
<dbReference type="GO" id="GO:0005737">
    <property type="term" value="C:cytoplasm"/>
    <property type="evidence" value="ECO:0007669"/>
    <property type="project" value="TreeGrafter"/>
</dbReference>
<evidence type="ECO:0000313" key="9">
    <source>
        <dbReference type="Proteomes" id="UP000321638"/>
    </source>
</evidence>
<comment type="catalytic activity">
    <reaction evidence="6">
        <text>biotin + L-lysyl-[protein] + ATP = N(6)-biotinyl-L-lysyl-[protein] + AMP + diphosphate + H(+)</text>
        <dbReference type="Rhea" id="RHEA:11756"/>
        <dbReference type="Rhea" id="RHEA-COMP:9752"/>
        <dbReference type="Rhea" id="RHEA-COMP:10505"/>
        <dbReference type="ChEBI" id="CHEBI:15378"/>
        <dbReference type="ChEBI" id="CHEBI:29969"/>
        <dbReference type="ChEBI" id="CHEBI:30616"/>
        <dbReference type="ChEBI" id="CHEBI:33019"/>
        <dbReference type="ChEBI" id="CHEBI:57586"/>
        <dbReference type="ChEBI" id="CHEBI:83144"/>
        <dbReference type="ChEBI" id="CHEBI:456215"/>
        <dbReference type="EC" id="6.3.4.15"/>
    </reaction>
</comment>
<evidence type="ECO:0000256" key="3">
    <source>
        <dbReference type="ARBA" id="ARBA00022840"/>
    </source>
</evidence>
<dbReference type="AlphaFoldDB" id="A0A5C8PP35"/>
<evidence type="ECO:0000313" key="8">
    <source>
        <dbReference type="EMBL" id="TXL76695.1"/>
    </source>
</evidence>
<dbReference type="InterPro" id="IPR045864">
    <property type="entry name" value="aa-tRNA-synth_II/BPL/LPL"/>
</dbReference>
<dbReference type="InterPro" id="IPR004408">
    <property type="entry name" value="Biotin_CoA_COase_ligase"/>
</dbReference>
<evidence type="ECO:0000256" key="5">
    <source>
        <dbReference type="ARBA" id="ARBA00024227"/>
    </source>
</evidence>
<evidence type="ECO:0000256" key="4">
    <source>
        <dbReference type="ARBA" id="ARBA00023267"/>
    </source>
</evidence>
<evidence type="ECO:0000256" key="1">
    <source>
        <dbReference type="ARBA" id="ARBA00022598"/>
    </source>
</evidence>
<dbReference type="OrthoDB" id="9807064at2"/>
<dbReference type="GO" id="GO:0005524">
    <property type="term" value="F:ATP binding"/>
    <property type="evidence" value="ECO:0007669"/>
    <property type="project" value="UniProtKB-KW"/>
</dbReference>
<dbReference type="InterPro" id="IPR004143">
    <property type="entry name" value="BPL_LPL_catalytic"/>
</dbReference>
<reference evidence="8 9" key="1">
    <citation type="submission" date="2019-06" db="EMBL/GenBank/DDBJ databases">
        <title>New taxonomy in bacterial strain CC-CFT640, isolated from vineyard.</title>
        <authorList>
            <person name="Lin S.-Y."/>
            <person name="Tsai C.-F."/>
            <person name="Young C.-C."/>
        </authorList>
    </citation>
    <scope>NUCLEOTIDE SEQUENCE [LARGE SCALE GENOMIC DNA]</scope>
    <source>
        <strain evidence="8 9">CC-CFT640</strain>
    </source>
</reference>
<proteinExistence type="predicted"/>
<dbReference type="InterPro" id="IPR003142">
    <property type="entry name" value="BPL_C"/>
</dbReference>
<gene>
    <name evidence="8" type="ORF">FHP25_10875</name>
</gene>